<dbReference type="GO" id="GO:0016491">
    <property type="term" value="F:oxidoreductase activity"/>
    <property type="evidence" value="ECO:0007669"/>
    <property type="project" value="UniProtKB-KW"/>
</dbReference>
<dbReference type="PANTHER" id="PTHR11091:SF0">
    <property type="entry name" value="MALATE DEHYDROGENASE"/>
    <property type="match status" value="1"/>
</dbReference>
<dbReference type="Pfam" id="PF02615">
    <property type="entry name" value="Ldh_2"/>
    <property type="match status" value="1"/>
</dbReference>
<evidence type="ECO:0000313" key="4">
    <source>
        <dbReference type="EMBL" id="KAL0820208.1"/>
    </source>
</evidence>
<evidence type="ECO:0000256" key="2">
    <source>
        <dbReference type="ARBA" id="ARBA00023002"/>
    </source>
</evidence>
<keyword evidence="2" id="KW-0560">Oxidoreductase</keyword>
<sequence length="359" mass="38172">MTDTSEPEVRVEEVQRFMEDALRAVGTPDSEARAHASLLVHADLTGHFSHGLNRLVLYTNRIKTGTTNPTAKPVVLKEAAATAWVDGSDGLGATVGHFCMDLAIRKAKECGIGLVSAKGCNHFGMAGYWARIAEQQGLIGLAFTNSPPVMVPTGAREAAMGTNPIALFAPASNGDSLGVDMACTAAALGKIEVQVHKKEPIPEGWACGPDGKPTTDAQLALDTAMLMPLEGTDQTCGYKGYALAAAVEVLCSGLSGSNMSHQLRSRRPGSPPDLGQCFMAIDAEKFAPGFGDRIAAALQYWRNMEPVDPSQPVLAPGDKERTSMEQTKRRGTISYARNMLDLYASLAEQLGVKPMEILE</sequence>
<comment type="caution">
    <text evidence="4">The sequence shown here is derived from an EMBL/GenBank/DDBJ whole genome shotgun (WGS) entry which is preliminary data.</text>
</comment>
<dbReference type="Proteomes" id="UP001549921">
    <property type="component" value="Unassembled WGS sequence"/>
</dbReference>
<comment type="similarity">
    <text evidence="1">Belongs to the LDH2/MDH2 oxidoreductase family.</text>
</comment>
<dbReference type="PANTHER" id="PTHR11091">
    <property type="entry name" value="OXIDOREDUCTASE-RELATED"/>
    <property type="match status" value="1"/>
</dbReference>
<dbReference type="SUPFAM" id="SSF89733">
    <property type="entry name" value="L-sulfolactate dehydrogenase-like"/>
    <property type="match status" value="1"/>
</dbReference>
<dbReference type="EMBL" id="JBEDNZ010000019">
    <property type="protein sequence ID" value="KAL0820208.1"/>
    <property type="molecule type" value="Genomic_DNA"/>
</dbReference>
<feature type="region of interest" description="Disordered" evidence="3">
    <location>
        <begin position="308"/>
        <end position="329"/>
    </location>
</feature>
<dbReference type="InterPro" id="IPR043144">
    <property type="entry name" value="Mal/L-sulf/L-lact_DH-like_ah"/>
</dbReference>
<feature type="compositionally biased region" description="Basic and acidic residues" evidence="3">
    <location>
        <begin position="317"/>
        <end position="328"/>
    </location>
</feature>
<proteinExistence type="inferred from homology"/>
<dbReference type="InterPro" id="IPR043143">
    <property type="entry name" value="Mal/L-sulf/L-lact_DH-like_NADP"/>
</dbReference>
<evidence type="ECO:0000256" key="1">
    <source>
        <dbReference type="ARBA" id="ARBA00006056"/>
    </source>
</evidence>
<protein>
    <recommendedName>
        <fullName evidence="6">Malate dehydrogenase</fullName>
    </recommendedName>
</protein>
<gene>
    <name evidence="4" type="ORF">ABMA28_006131</name>
</gene>
<dbReference type="Gene3D" id="3.30.1370.60">
    <property type="entry name" value="Hypothetical oxidoreductase yiak, domain 2"/>
    <property type="match status" value="1"/>
</dbReference>
<evidence type="ECO:0000256" key="3">
    <source>
        <dbReference type="SAM" id="MobiDB-lite"/>
    </source>
</evidence>
<reference evidence="4 5" key="1">
    <citation type="submission" date="2024-06" db="EMBL/GenBank/DDBJ databases">
        <title>A chromosome-level genome assembly of beet webworm, Loxostege sticticalis.</title>
        <authorList>
            <person name="Zhang Y."/>
        </authorList>
    </citation>
    <scope>NUCLEOTIDE SEQUENCE [LARGE SCALE GENOMIC DNA]</scope>
    <source>
        <strain evidence="4">AQ028</strain>
        <tissue evidence="4">Male pupae</tissue>
    </source>
</reference>
<accession>A0ABD0SMD8</accession>
<dbReference type="Gene3D" id="1.10.1530.10">
    <property type="match status" value="1"/>
</dbReference>
<organism evidence="4 5">
    <name type="scientific">Loxostege sticticalis</name>
    <name type="common">Beet webworm moth</name>
    <dbReference type="NCBI Taxonomy" id="481309"/>
    <lineage>
        <taxon>Eukaryota</taxon>
        <taxon>Metazoa</taxon>
        <taxon>Ecdysozoa</taxon>
        <taxon>Arthropoda</taxon>
        <taxon>Hexapoda</taxon>
        <taxon>Insecta</taxon>
        <taxon>Pterygota</taxon>
        <taxon>Neoptera</taxon>
        <taxon>Endopterygota</taxon>
        <taxon>Lepidoptera</taxon>
        <taxon>Glossata</taxon>
        <taxon>Ditrysia</taxon>
        <taxon>Pyraloidea</taxon>
        <taxon>Crambidae</taxon>
        <taxon>Pyraustinae</taxon>
        <taxon>Loxostege</taxon>
    </lineage>
</organism>
<name>A0ABD0SMD8_LOXSC</name>
<dbReference type="InterPro" id="IPR036111">
    <property type="entry name" value="Mal/L-sulfo/L-lacto_DH-like_sf"/>
</dbReference>
<dbReference type="InterPro" id="IPR003767">
    <property type="entry name" value="Malate/L-lactate_DH-like"/>
</dbReference>
<dbReference type="AlphaFoldDB" id="A0ABD0SMD8"/>
<evidence type="ECO:0000313" key="5">
    <source>
        <dbReference type="Proteomes" id="UP001549921"/>
    </source>
</evidence>
<evidence type="ECO:0008006" key="6">
    <source>
        <dbReference type="Google" id="ProtNLM"/>
    </source>
</evidence>